<organism evidence="8 9">
    <name type="scientific">Rubroshorea leprosula</name>
    <dbReference type="NCBI Taxonomy" id="152421"/>
    <lineage>
        <taxon>Eukaryota</taxon>
        <taxon>Viridiplantae</taxon>
        <taxon>Streptophyta</taxon>
        <taxon>Embryophyta</taxon>
        <taxon>Tracheophyta</taxon>
        <taxon>Spermatophyta</taxon>
        <taxon>Magnoliopsida</taxon>
        <taxon>eudicotyledons</taxon>
        <taxon>Gunneridae</taxon>
        <taxon>Pentapetalae</taxon>
        <taxon>rosids</taxon>
        <taxon>malvids</taxon>
        <taxon>Malvales</taxon>
        <taxon>Dipterocarpaceae</taxon>
        <taxon>Rubroshorea</taxon>
    </lineage>
</organism>
<dbReference type="SUPFAM" id="SSF111321">
    <property type="entry name" value="AF1104-like"/>
    <property type="match status" value="1"/>
</dbReference>
<comment type="cofactor">
    <cofactor evidence="2">
        <name>Ni(2+)</name>
        <dbReference type="ChEBI" id="CHEBI:49786"/>
    </cofactor>
</comment>
<dbReference type="FunFam" id="1.20.1700.10:FF:000002">
    <property type="entry name" value="Pantothenate kinase 2"/>
    <property type="match status" value="1"/>
</dbReference>
<dbReference type="Gene3D" id="3.40.50.10880">
    <property type="entry name" value="Uncharacterised protein PF01937, DUF89, domain 3"/>
    <property type="match status" value="1"/>
</dbReference>
<evidence type="ECO:0000259" key="7">
    <source>
        <dbReference type="Pfam" id="PF01937"/>
    </source>
</evidence>
<dbReference type="InterPro" id="IPR002791">
    <property type="entry name" value="ARMT1-like_metal-bd"/>
</dbReference>
<keyword evidence="9" id="KW-1185">Reference proteome</keyword>
<keyword evidence="3" id="KW-0533">Nickel</keyword>
<gene>
    <name evidence="8" type="ORF">SLEP1_g29251</name>
</gene>
<evidence type="ECO:0000256" key="3">
    <source>
        <dbReference type="ARBA" id="ARBA00022596"/>
    </source>
</evidence>
<keyword evidence="6" id="KW-0464">Manganese</keyword>
<evidence type="ECO:0000313" key="9">
    <source>
        <dbReference type="Proteomes" id="UP001054252"/>
    </source>
</evidence>
<dbReference type="Gene3D" id="1.20.1700.10">
    <property type="entry name" value="AF1104-like"/>
    <property type="match status" value="1"/>
</dbReference>
<dbReference type="GO" id="GO:0005524">
    <property type="term" value="F:ATP binding"/>
    <property type="evidence" value="ECO:0007669"/>
    <property type="project" value="InterPro"/>
</dbReference>
<dbReference type="InterPro" id="IPR035073">
    <property type="entry name" value="At2g17340_3_helix_bundle"/>
</dbReference>
<dbReference type="GO" id="GO:0016787">
    <property type="term" value="F:hydrolase activity"/>
    <property type="evidence" value="ECO:0007669"/>
    <property type="project" value="UniProtKB-KW"/>
</dbReference>
<evidence type="ECO:0000256" key="5">
    <source>
        <dbReference type="ARBA" id="ARBA00022801"/>
    </source>
</evidence>
<evidence type="ECO:0000313" key="8">
    <source>
        <dbReference type="EMBL" id="GKV18940.1"/>
    </source>
</evidence>
<dbReference type="PANTHER" id="PTHR12280">
    <property type="entry name" value="PANTOTHENATE KINASE"/>
    <property type="match status" value="1"/>
</dbReference>
<evidence type="ECO:0000256" key="6">
    <source>
        <dbReference type="ARBA" id="ARBA00023211"/>
    </source>
</evidence>
<dbReference type="InterPro" id="IPR036075">
    <property type="entry name" value="ARMT-1-like_metal-bd_sf"/>
</dbReference>
<protein>
    <recommendedName>
        <fullName evidence="7">Damage-control phosphatase ARMT1-like metal-binding domain-containing protein</fullName>
    </recommendedName>
</protein>
<reference evidence="8 9" key="1">
    <citation type="journal article" date="2021" name="Commun. Biol.">
        <title>The genome of Shorea leprosula (Dipterocarpaceae) highlights the ecological relevance of drought in aseasonal tropical rainforests.</title>
        <authorList>
            <person name="Ng K.K.S."/>
            <person name="Kobayashi M.J."/>
            <person name="Fawcett J.A."/>
            <person name="Hatakeyama M."/>
            <person name="Paape T."/>
            <person name="Ng C.H."/>
            <person name="Ang C.C."/>
            <person name="Tnah L.H."/>
            <person name="Lee C.T."/>
            <person name="Nishiyama T."/>
            <person name="Sese J."/>
            <person name="O'Brien M.J."/>
            <person name="Copetti D."/>
            <person name="Mohd Noor M.I."/>
            <person name="Ong R.C."/>
            <person name="Putra M."/>
            <person name="Sireger I.Z."/>
            <person name="Indrioko S."/>
            <person name="Kosugi Y."/>
            <person name="Izuno A."/>
            <person name="Isagi Y."/>
            <person name="Lee S.L."/>
            <person name="Shimizu K.K."/>
        </authorList>
    </citation>
    <scope>NUCLEOTIDE SEQUENCE [LARGE SCALE GENOMIC DNA]</scope>
    <source>
        <strain evidence="8">214</strain>
    </source>
</reference>
<dbReference type="GO" id="GO:0005634">
    <property type="term" value="C:nucleus"/>
    <property type="evidence" value="ECO:0007669"/>
    <property type="project" value="TreeGrafter"/>
</dbReference>
<sequence length="434" mass="47560">MEKFVLKGTEITAPVPMAPTGTTGLGGFEVPLSKGGTLRSDASALNIGVLHLVPTLEVFPLLADPKSYEPNTIDLSDHNELEYWFTVLSEHLPDLVDKAVASEGGTDDAKRRGDAFARAFSAHLARLMEEPAAYGKLGLANLLELREECLREFQFVDAYRSIKLRENEASLAVLPDLLAELDSMNEEPRLLTLIEGVLAANIFDWGSRACVDLYHKGTIIEIYRMSRNKMQRPWRVDDFDLLKERMLGSGGKKPPPHKRALLFVDNSGADIVLGMLPLARELLRRGTEVVLVANSLPALNDVTAMELPDIVAEAAKHCDILRKAAEAGGLLVDAMVNTLDDSKENSTSVPLMVVENGCGSPCIDLRQVSPELAAAAKDADLIILEGMGRALHTNFNARFKRDALKLAMVKNQRLAEKLIQGKIYDCVCRYEAAS</sequence>
<dbReference type="Pfam" id="PF01937">
    <property type="entry name" value="ARMT1-like_dom"/>
    <property type="match status" value="1"/>
</dbReference>
<keyword evidence="5" id="KW-0378">Hydrolase</keyword>
<dbReference type="GO" id="GO:0046872">
    <property type="term" value="F:metal ion binding"/>
    <property type="evidence" value="ECO:0007669"/>
    <property type="project" value="UniProtKB-KW"/>
</dbReference>
<dbReference type="PANTHER" id="PTHR12280:SF34">
    <property type="entry name" value="PANTOTHENATE KINASE 1"/>
    <property type="match status" value="1"/>
</dbReference>
<name>A0AAV5K7Z5_9ROSI</name>
<feature type="domain" description="Damage-control phosphatase ARMT1-like metal-binding" evidence="7">
    <location>
        <begin position="95"/>
        <end position="418"/>
    </location>
</feature>
<accession>A0AAV5K7Z5</accession>
<dbReference type="AlphaFoldDB" id="A0AAV5K7Z5"/>
<evidence type="ECO:0000256" key="2">
    <source>
        <dbReference type="ARBA" id="ARBA00001967"/>
    </source>
</evidence>
<dbReference type="InterPro" id="IPR004567">
    <property type="entry name" value="Type_II_PanK"/>
</dbReference>
<dbReference type="GO" id="GO:0004594">
    <property type="term" value="F:pantothenate kinase activity"/>
    <property type="evidence" value="ECO:0007669"/>
    <property type="project" value="TreeGrafter"/>
</dbReference>
<keyword evidence="4" id="KW-0479">Metal-binding</keyword>
<dbReference type="EMBL" id="BPVZ01000051">
    <property type="protein sequence ID" value="GKV18940.1"/>
    <property type="molecule type" value="Genomic_DNA"/>
</dbReference>
<comment type="cofactor">
    <cofactor evidence="1">
        <name>Mn(2+)</name>
        <dbReference type="ChEBI" id="CHEBI:29035"/>
    </cofactor>
</comment>
<dbReference type="GO" id="GO:0015937">
    <property type="term" value="P:coenzyme A biosynthetic process"/>
    <property type="evidence" value="ECO:0007669"/>
    <property type="project" value="InterPro"/>
</dbReference>
<dbReference type="GO" id="GO:0005829">
    <property type="term" value="C:cytosol"/>
    <property type="evidence" value="ECO:0007669"/>
    <property type="project" value="TreeGrafter"/>
</dbReference>
<evidence type="ECO:0000256" key="1">
    <source>
        <dbReference type="ARBA" id="ARBA00001936"/>
    </source>
</evidence>
<proteinExistence type="predicted"/>
<comment type="caution">
    <text evidence="8">The sequence shown here is derived from an EMBL/GenBank/DDBJ whole genome shotgun (WGS) entry which is preliminary data.</text>
</comment>
<evidence type="ECO:0000256" key="4">
    <source>
        <dbReference type="ARBA" id="ARBA00022723"/>
    </source>
</evidence>
<dbReference type="Proteomes" id="UP001054252">
    <property type="component" value="Unassembled WGS sequence"/>
</dbReference>